<comment type="caution">
    <text evidence="4">The sequence shown here is derived from an EMBL/GenBank/DDBJ whole genome shotgun (WGS) entry which is preliminary data.</text>
</comment>
<keyword evidence="2" id="KW-0472">Membrane</keyword>
<evidence type="ECO:0000259" key="3">
    <source>
        <dbReference type="PROSITE" id="PS51670"/>
    </source>
</evidence>
<dbReference type="Gene3D" id="1.10.10.1940">
    <property type="match status" value="2"/>
</dbReference>
<dbReference type="SUPFAM" id="SSF55797">
    <property type="entry name" value="PR-1-like"/>
    <property type="match status" value="1"/>
</dbReference>
<comment type="caution">
    <text evidence="1">Lacks conserved residue(s) required for the propagation of feature annotation.</text>
</comment>
<feature type="disulfide bond" evidence="1">
    <location>
        <begin position="261"/>
        <end position="295"/>
    </location>
</feature>
<name>A0ABD0LTT8_9CAEN</name>
<gene>
    <name evidence="4" type="ORF">BaRGS_00005841</name>
</gene>
<dbReference type="InterPro" id="IPR001283">
    <property type="entry name" value="CRISP-related"/>
</dbReference>
<organism evidence="4 5">
    <name type="scientific">Batillaria attramentaria</name>
    <dbReference type="NCBI Taxonomy" id="370345"/>
    <lineage>
        <taxon>Eukaryota</taxon>
        <taxon>Metazoa</taxon>
        <taxon>Spiralia</taxon>
        <taxon>Lophotrochozoa</taxon>
        <taxon>Mollusca</taxon>
        <taxon>Gastropoda</taxon>
        <taxon>Caenogastropoda</taxon>
        <taxon>Sorbeoconcha</taxon>
        <taxon>Cerithioidea</taxon>
        <taxon>Batillariidae</taxon>
        <taxon>Batillaria</taxon>
    </lineage>
</organism>
<dbReference type="Pfam" id="PF01549">
    <property type="entry name" value="ShK"/>
    <property type="match status" value="2"/>
</dbReference>
<feature type="transmembrane region" description="Helical" evidence="2">
    <location>
        <begin position="22"/>
        <end position="40"/>
    </location>
</feature>
<dbReference type="InterPro" id="IPR003582">
    <property type="entry name" value="ShKT_dom"/>
</dbReference>
<dbReference type="CDD" id="cd05380">
    <property type="entry name" value="CAP_euk"/>
    <property type="match status" value="1"/>
</dbReference>
<dbReference type="InterPro" id="IPR014044">
    <property type="entry name" value="CAP_dom"/>
</dbReference>
<reference evidence="4 5" key="1">
    <citation type="journal article" date="2023" name="Sci. Data">
        <title>Genome assembly of the Korean intertidal mud-creeper Batillaria attramentaria.</title>
        <authorList>
            <person name="Patra A.K."/>
            <person name="Ho P.T."/>
            <person name="Jun S."/>
            <person name="Lee S.J."/>
            <person name="Kim Y."/>
            <person name="Won Y.J."/>
        </authorList>
    </citation>
    <scope>NUCLEOTIDE SEQUENCE [LARGE SCALE GENOMIC DNA]</scope>
    <source>
        <strain evidence="4">Wonlab-2016</strain>
    </source>
</reference>
<feature type="domain" description="ShKT" evidence="3">
    <location>
        <begin position="261"/>
        <end position="295"/>
    </location>
</feature>
<dbReference type="InterPro" id="IPR018244">
    <property type="entry name" value="Allrgn_V5/Tpx1_CS"/>
</dbReference>
<feature type="non-terminal residue" evidence="4">
    <location>
        <position position="1"/>
    </location>
</feature>
<feature type="domain" description="ShKT" evidence="3">
    <location>
        <begin position="223"/>
        <end position="257"/>
    </location>
</feature>
<dbReference type="Pfam" id="PF00188">
    <property type="entry name" value="CAP"/>
    <property type="match status" value="1"/>
</dbReference>
<feature type="disulfide bond" evidence="1">
    <location>
        <begin position="223"/>
        <end position="257"/>
    </location>
</feature>
<evidence type="ECO:0000256" key="2">
    <source>
        <dbReference type="SAM" id="Phobius"/>
    </source>
</evidence>
<dbReference type="AlphaFoldDB" id="A0ABD0LTT8"/>
<keyword evidence="2" id="KW-1133">Transmembrane helix</keyword>
<dbReference type="SMART" id="SM00198">
    <property type="entry name" value="SCP"/>
    <property type="match status" value="1"/>
</dbReference>
<keyword evidence="1" id="KW-1015">Disulfide bond</keyword>
<protein>
    <recommendedName>
        <fullName evidence="3">ShKT domain-containing protein</fullName>
    </recommendedName>
</protein>
<accession>A0ABD0LTT8</accession>
<evidence type="ECO:0000313" key="5">
    <source>
        <dbReference type="Proteomes" id="UP001519460"/>
    </source>
</evidence>
<sequence length="295" mass="32428">VTARQIYIYIVHTKEQPNMCVIAAYVVFVMSLVMGHVTGMDQAMKDHILKVHNDYRRNEGGSNIAKLEWDSGLEAEAAQWAAGCNFQHKGMGENLAWNSNLALGEEKLIDTAMKKFYDEKNRYSYGQHSCSMACHYTQLVWAKTKRVGCATKECTPLGNTGWGKTAWYLVCRYEPAGNMNGEKPYERGQCDDSKCGGGKCEDGLCVGGSEGGDDDGGAGGDTCEDKEAMCPEWARNHQCLQNQQYMRTACPLSCSICQPACSDSNPKCQEWADAGECNNNASYMNGACKKACGRC</sequence>
<dbReference type="PANTHER" id="PTHR10334">
    <property type="entry name" value="CYSTEINE-RICH SECRETORY PROTEIN-RELATED"/>
    <property type="match status" value="1"/>
</dbReference>
<dbReference type="PRINTS" id="PR00837">
    <property type="entry name" value="V5TPXLIKE"/>
</dbReference>
<evidence type="ECO:0000313" key="4">
    <source>
        <dbReference type="EMBL" id="KAK7502892.1"/>
    </source>
</evidence>
<dbReference type="Proteomes" id="UP001519460">
    <property type="component" value="Unassembled WGS sequence"/>
</dbReference>
<dbReference type="SMART" id="SM00254">
    <property type="entry name" value="ShKT"/>
    <property type="match status" value="2"/>
</dbReference>
<dbReference type="Gene3D" id="3.40.33.10">
    <property type="entry name" value="CAP"/>
    <property type="match status" value="1"/>
</dbReference>
<dbReference type="InterPro" id="IPR035940">
    <property type="entry name" value="CAP_sf"/>
</dbReference>
<evidence type="ECO:0000256" key="1">
    <source>
        <dbReference type="PROSITE-ProRule" id="PRU01005"/>
    </source>
</evidence>
<keyword evidence="2" id="KW-0812">Transmembrane</keyword>
<proteinExistence type="predicted"/>
<dbReference type="PROSITE" id="PS01010">
    <property type="entry name" value="CRISP_2"/>
    <property type="match status" value="1"/>
</dbReference>
<keyword evidence="5" id="KW-1185">Reference proteome</keyword>
<dbReference type="PROSITE" id="PS51670">
    <property type="entry name" value="SHKT"/>
    <property type="match status" value="2"/>
</dbReference>
<dbReference type="EMBL" id="JACVVK020000023">
    <property type="protein sequence ID" value="KAK7502892.1"/>
    <property type="molecule type" value="Genomic_DNA"/>
</dbReference>